<protein>
    <submittedName>
        <fullName evidence="1">HprK-related kinase A</fullName>
    </submittedName>
</protein>
<dbReference type="NCBIfam" id="TIGR04352">
    <property type="entry name" value="HprK_rel_A"/>
    <property type="match status" value="1"/>
</dbReference>
<organism evidence="1 2">
    <name type="scientific">Photobacterium alginatilyticum</name>
    <dbReference type="NCBI Taxonomy" id="1775171"/>
    <lineage>
        <taxon>Bacteria</taxon>
        <taxon>Pseudomonadati</taxon>
        <taxon>Pseudomonadota</taxon>
        <taxon>Gammaproteobacteria</taxon>
        <taxon>Vibrionales</taxon>
        <taxon>Vibrionaceae</taxon>
        <taxon>Photobacterium</taxon>
    </lineage>
</organism>
<gene>
    <name evidence="1" type="ORF">EIZ48_07990</name>
</gene>
<keyword evidence="1" id="KW-0418">Kinase</keyword>
<dbReference type="Proteomes" id="UP000738517">
    <property type="component" value="Unassembled WGS sequence"/>
</dbReference>
<sequence>MKLTILSASILNPRRELSINSSQCRSYCPAKDRRMLSSTKCFYLQTGPFIVEIKTSIPSVQRYLHSHYQGALLDVNESHFIDFHVAIMPGAFGRRWIKPQVRFYFNGGEPFRPLPLNQAPAMLEWGMNWLIANHAHQYLIIHAATLEKNGKGIIISAPSGAGKSTLCAFLVSQGWRLLSDELALICPETKQLYGLARPINLKNAAIDLARAFFPASSFSEEIADTSKGKVCLVKPPSSSVVNAHITAPISLIVFVKYSANERCYVEKVEKCEALMELIGNSFNFGLLNQTGFACARQVIQGADALYIEYNQLADCEAAIRNGIDEKNNGGKTGRYSSKPHHVAFHESS</sequence>
<evidence type="ECO:0000313" key="1">
    <source>
        <dbReference type="EMBL" id="NBI52512.1"/>
    </source>
</evidence>
<evidence type="ECO:0000313" key="2">
    <source>
        <dbReference type="Proteomes" id="UP000738517"/>
    </source>
</evidence>
<reference evidence="1 2" key="1">
    <citation type="journal article" date="2017" name="Int. J. Syst. Evol. Microbiol.">
        <title>Photobacterium alginatilyticum sp. nov., a marine bacterium isolated from bottom seawater.</title>
        <authorList>
            <person name="Wang X."/>
            <person name="Wang Y."/>
            <person name="Yang X."/>
            <person name="Sun H."/>
            <person name="Li B."/>
            <person name="Zhang X.H."/>
        </authorList>
    </citation>
    <scope>NUCLEOTIDE SEQUENCE [LARGE SCALE GENOMIC DNA]</scope>
    <source>
        <strain evidence="1 2">P03D4</strain>
    </source>
</reference>
<name>A0ABW9YFE4_9GAMM</name>
<comment type="caution">
    <text evidence="1">The sequence shown here is derived from an EMBL/GenBank/DDBJ whole genome shotgun (WGS) entry which is preliminary data.</text>
</comment>
<dbReference type="SUPFAM" id="SSF53795">
    <property type="entry name" value="PEP carboxykinase-like"/>
    <property type="match status" value="1"/>
</dbReference>
<dbReference type="InterPro" id="IPR027417">
    <property type="entry name" value="P-loop_NTPase"/>
</dbReference>
<proteinExistence type="predicted"/>
<accession>A0ABW9YFE4</accession>
<dbReference type="InterPro" id="IPR027600">
    <property type="entry name" value="HprK-rel_A"/>
</dbReference>
<dbReference type="Gene3D" id="3.40.50.300">
    <property type="entry name" value="P-loop containing nucleotide triphosphate hydrolases"/>
    <property type="match status" value="1"/>
</dbReference>
<keyword evidence="2" id="KW-1185">Reference proteome</keyword>
<dbReference type="GO" id="GO:0016301">
    <property type="term" value="F:kinase activity"/>
    <property type="evidence" value="ECO:0007669"/>
    <property type="project" value="UniProtKB-KW"/>
</dbReference>
<keyword evidence="1" id="KW-0808">Transferase</keyword>
<dbReference type="EMBL" id="RSEJ01000006">
    <property type="protein sequence ID" value="NBI52512.1"/>
    <property type="molecule type" value="Genomic_DNA"/>
</dbReference>